<name>A0AC35TRT8_9BILA</name>
<protein>
    <submittedName>
        <fullName evidence="2">HYPK_UBA domain-containing protein</fullName>
    </submittedName>
</protein>
<sequence>MAKTSEKRVSESEESNIPKYKLDTEDLKKIADIFAEEDNVGLNESFATLKLNAPKPVLVPVKLNKIDVQLLVDQLSMTKVVAEKLLQKNGGDSLKAIYSYFGY</sequence>
<dbReference type="Proteomes" id="UP000095286">
    <property type="component" value="Unplaced"/>
</dbReference>
<accession>A0AC35TRT8</accession>
<organism evidence="1 2">
    <name type="scientific">Rhabditophanes sp. KR3021</name>
    <dbReference type="NCBI Taxonomy" id="114890"/>
    <lineage>
        <taxon>Eukaryota</taxon>
        <taxon>Metazoa</taxon>
        <taxon>Ecdysozoa</taxon>
        <taxon>Nematoda</taxon>
        <taxon>Chromadorea</taxon>
        <taxon>Rhabditida</taxon>
        <taxon>Tylenchina</taxon>
        <taxon>Panagrolaimomorpha</taxon>
        <taxon>Strongyloidoidea</taxon>
        <taxon>Alloionematidae</taxon>
        <taxon>Rhabditophanes</taxon>
    </lineage>
</organism>
<dbReference type="WBParaSite" id="RSKR_0000375200.1">
    <property type="protein sequence ID" value="RSKR_0000375200.1"/>
    <property type="gene ID" value="RSKR_0000375200"/>
</dbReference>
<evidence type="ECO:0000313" key="2">
    <source>
        <dbReference type="WBParaSite" id="RSKR_0000375200.1"/>
    </source>
</evidence>
<evidence type="ECO:0000313" key="1">
    <source>
        <dbReference type="Proteomes" id="UP000095286"/>
    </source>
</evidence>
<reference evidence="2" key="1">
    <citation type="submission" date="2016-11" db="UniProtKB">
        <authorList>
            <consortium name="WormBaseParasite"/>
        </authorList>
    </citation>
    <scope>IDENTIFICATION</scope>
    <source>
        <strain evidence="2">KR3021</strain>
    </source>
</reference>
<proteinExistence type="predicted"/>